<dbReference type="RefSeq" id="WP_250082458.1">
    <property type="nucleotide sequence ID" value="NZ_JAMJPJ010000019.1"/>
</dbReference>
<comment type="caution">
    <text evidence="2">The sequence shown here is derived from an EMBL/GenBank/DDBJ whole genome shotgun (WGS) entry which is preliminary data.</text>
</comment>
<dbReference type="Proteomes" id="UP001165308">
    <property type="component" value="Unassembled WGS sequence"/>
</dbReference>
<keyword evidence="1" id="KW-0812">Transmembrane</keyword>
<proteinExistence type="predicted"/>
<accession>A0ABT0SS60</accession>
<keyword evidence="1" id="KW-1133">Transmembrane helix</keyword>
<name>A0ABT0SS60_9GAMM</name>
<evidence type="ECO:0000313" key="3">
    <source>
        <dbReference type="Proteomes" id="UP001165308"/>
    </source>
</evidence>
<keyword evidence="3" id="KW-1185">Reference proteome</keyword>
<evidence type="ECO:0000313" key="2">
    <source>
        <dbReference type="EMBL" id="MCL7930674.1"/>
    </source>
</evidence>
<reference evidence="2" key="1">
    <citation type="submission" date="2022-05" db="EMBL/GenBank/DDBJ databases">
        <title>Halomonas geminus sp. nov. and Halomonas llamarensis sp. nov. isolated from high-altitude salars of the Atacama Desert.</title>
        <authorList>
            <person name="Hintersatz C."/>
            <person name="Rojas L.A."/>
            <person name="Wei T.-S."/>
            <person name="Kutschke S."/>
            <person name="Lehmann F."/>
            <person name="Jain R."/>
            <person name="Pollmann K."/>
        </authorList>
    </citation>
    <scope>NUCLEOTIDE SEQUENCE</scope>
    <source>
        <strain evidence="2">ATCHA</strain>
    </source>
</reference>
<dbReference type="EMBL" id="JAMJPJ010000019">
    <property type="protein sequence ID" value="MCL7930674.1"/>
    <property type="molecule type" value="Genomic_DNA"/>
</dbReference>
<organism evidence="2 3">
    <name type="scientific">Halomonas llamarensis</name>
    <dbReference type="NCBI Taxonomy" id="2945104"/>
    <lineage>
        <taxon>Bacteria</taxon>
        <taxon>Pseudomonadati</taxon>
        <taxon>Pseudomonadota</taxon>
        <taxon>Gammaproteobacteria</taxon>
        <taxon>Oceanospirillales</taxon>
        <taxon>Halomonadaceae</taxon>
        <taxon>Halomonas</taxon>
    </lineage>
</organism>
<feature type="transmembrane region" description="Helical" evidence="1">
    <location>
        <begin position="36"/>
        <end position="58"/>
    </location>
</feature>
<evidence type="ECO:0000256" key="1">
    <source>
        <dbReference type="SAM" id="Phobius"/>
    </source>
</evidence>
<gene>
    <name evidence="2" type="ORF">M8006_11920</name>
</gene>
<feature type="transmembrane region" description="Helical" evidence="1">
    <location>
        <begin position="9"/>
        <end position="30"/>
    </location>
</feature>
<keyword evidence="1" id="KW-0472">Membrane</keyword>
<protein>
    <submittedName>
        <fullName evidence="2">Uncharacterized protein</fullName>
    </submittedName>
</protein>
<sequence>MNRNIKKETIVATIAFIISVLGFKLTGLGLEVFGKFLMLISILTGIVFIAIGNLKFWFGNKNPHYPEEKRRKNDDN</sequence>